<feature type="compositionally biased region" description="Basic and acidic residues" evidence="19">
    <location>
        <begin position="931"/>
        <end position="943"/>
    </location>
</feature>
<keyword evidence="4" id="KW-0813">Transport</keyword>
<dbReference type="GO" id="GO:0140021">
    <property type="term" value="P:mitochondrial ADP transmembrane transport"/>
    <property type="evidence" value="ECO:0007669"/>
    <property type="project" value="InterPro"/>
</dbReference>
<evidence type="ECO:0000256" key="14">
    <source>
        <dbReference type="ARBA" id="ARBA00024143"/>
    </source>
</evidence>
<evidence type="ECO:0000256" key="13">
    <source>
        <dbReference type="ARBA" id="ARBA00023136"/>
    </source>
</evidence>
<feature type="compositionally biased region" description="Acidic residues" evidence="19">
    <location>
        <begin position="518"/>
        <end position="528"/>
    </location>
</feature>
<evidence type="ECO:0000256" key="15">
    <source>
        <dbReference type="ARBA" id="ARBA00024169"/>
    </source>
</evidence>
<dbReference type="GO" id="GO:1990544">
    <property type="term" value="P:mitochondrial ATP transmembrane transport"/>
    <property type="evidence" value="ECO:0007669"/>
    <property type="project" value="InterPro"/>
</dbReference>
<comment type="catalytic activity">
    <reaction evidence="14">
        <text>ADP(in) + ATP(out) = ADP(out) + ATP(in)</text>
        <dbReference type="Rhea" id="RHEA:34999"/>
        <dbReference type="ChEBI" id="CHEBI:30616"/>
        <dbReference type="ChEBI" id="CHEBI:456216"/>
    </reaction>
    <physiologicalReaction direction="left-to-right" evidence="14">
        <dbReference type="Rhea" id="RHEA:35000"/>
    </physiologicalReaction>
</comment>
<feature type="transmembrane region" description="Helical" evidence="20">
    <location>
        <begin position="173"/>
        <end position="191"/>
    </location>
</feature>
<dbReference type="Gene3D" id="3.10.110.10">
    <property type="entry name" value="Ubiquitin Conjugating Enzyme"/>
    <property type="match status" value="1"/>
</dbReference>
<dbReference type="Pfam" id="PF00179">
    <property type="entry name" value="UQ_con"/>
    <property type="match status" value="1"/>
</dbReference>
<feature type="repeat" description="Solcar" evidence="17">
    <location>
        <begin position="6"/>
        <end position="98"/>
    </location>
</feature>
<keyword evidence="8" id="KW-0677">Repeat</keyword>
<keyword evidence="24" id="KW-1267">Proteomics identification</keyword>
<comment type="similarity">
    <text evidence="2">Belongs to the mitochondrial carrier (TC 2.A.29) family.</text>
</comment>
<keyword evidence="12" id="KW-0496">Mitochondrion</keyword>
<feature type="region of interest" description="Disordered" evidence="19">
    <location>
        <begin position="875"/>
        <end position="958"/>
    </location>
</feature>
<evidence type="ECO:0007829" key="24">
    <source>
        <dbReference type="PeptideAtlas" id="A0A498LHT6"/>
    </source>
</evidence>
<dbReference type="InterPro" id="IPR003114">
    <property type="entry name" value="Phox_assoc"/>
</dbReference>
<evidence type="ECO:0000256" key="4">
    <source>
        <dbReference type="ARBA" id="ARBA00022448"/>
    </source>
</evidence>
<dbReference type="InterPro" id="IPR000608">
    <property type="entry name" value="UBC"/>
</dbReference>
<comment type="caution">
    <text evidence="22">The sequence shown here is derived from an EMBL/GenBank/DDBJ whole genome shotgun (WGS) entry which is preliminary data.</text>
</comment>
<proteinExistence type="evidence at protein level"/>
<dbReference type="InterPro" id="IPR023395">
    <property type="entry name" value="MCP_dom_sf"/>
</dbReference>
<feature type="compositionally biased region" description="Polar residues" evidence="19">
    <location>
        <begin position="944"/>
        <end position="958"/>
    </location>
</feature>
<keyword evidence="9" id="KW-0833">Ubl conjugation pathway</keyword>
<evidence type="ECO:0000256" key="10">
    <source>
        <dbReference type="ARBA" id="ARBA00022792"/>
    </source>
</evidence>
<dbReference type="InterPro" id="IPR036871">
    <property type="entry name" value="PX_dom_sf"/>
</dbReference>
<gene>
    <name evidence="22" type="ORF">ROHU_032332</name>
</gene>
<dbReference type="PANTHER" id="PTHR45635">
    <property type="entry name" value="ADP,ATP CARRIER PROTEIN 1-RELATED-RELATED"/>
    <property type="match status" value="1"/>
</dbReference>
<dbReference type="SUPFAM" id="SSF103506">
    <property type="entry name" value="Mitochondrial carrier"/>
    <property type="match status" value="1"/>
</dbReference>
<evidence type="ECO:0000256" key="3">
    <source>
        <dbReference type="ARBA" id="ARBA00011245"/>
    </source>
</evidence>
<dbReference type="STRING" id="84645.A0A498LHT6"/>
<dbReference type="FunFam" id="3.10.110.10:FF:000082">
    <property type="entry name" value="ubiquitin-conjugating enzyme E2 A"/>
    <property type="match status" value="1"/>
</dbReference>
<evidence type="ECO:0000256" key="7">
    <source>
        <dbReference type="ARBA" id="ARBA00022692"/>
    </source>
</evidence>
<evidence type="ECO:0000256" key="5">
    <source>
        <dbReference type="ARBA" id="ARBA00022449"/>
    </source>
</evidence>
<comment type="catalytic activity">
    <reaction evidence="15">
        <text>H(+)(in) = H(+)(out)</text>
        <dbReference type="Rhea" id="RHEA:34979"/>
        <dbReference type="ChEBI" id="CHEBI:15378"/>
    </reaction>
</comment>
<feature type="region of interest" description="Disordered" evidence="19">
    <location>
        <begin position="770"/>
        <end position="789"/>
    </location>
</feature>
<dbReference type="PRINTS" id="PR00926">
    <property type="entry name" value="MITOCARRIER"/>
</dbReference>
<feature type="active site" description="Glycyl thioester intermediate" evidence="18">
    <location>
        <position position="1043"/>
    </location>
</feature>
<dbReference type="SMART" id="SM00212">
    <property type="entry name" value="UBCc"/>
    <property type="match status" value="1"/>
</dbReference>
<dbReference type="SUPFAM" id="SSF54495">
    <property type="entry name" value="UBC-like"/>
    <property type="match status" value="1"/>
</dbReference>
<keyword evidence="13 17" id="KW-0472">Membrane</keyword>
<feature type="region of interest" description="Disordered" evidence="19">
    <location>
        <begin position="585"/>
        <end position="604"/>
    </location>
</feature>
<protein>
    <submittedName>
        <fullName evidence="22">ADP ATP translocase 2</fullName>
    </submittedName>
</protein>
<dbReference type="InterPro" id="IPR016135">
    <property type="entry name" value="UBQ-conjugating_enzyme/RWD"/>
</dbReference>
<comment type="subunit">
    <text evidence="3">Monomer.</text>
</comment>
<dbReference type="GO" id="GO:1901029">
    <property type="term" value="P:negative regulation of mitochondrial outer membrane permeabilization involved in apoptotic signaling pathway"/>
    <property type="evidence" value="ECO:0007669"/>
    <property type="project" value="TreeGrafter"/>
</dbReference>
<dbReference type="AlphaFoldDB" id="A0A498LHT6"/>
<dbReference type="GO" id="GO:0005471">
    <property type="term" value="F:ATP:ADP antiporter activity"/>
    <property type="evidence" value="ECO:0007669"/>
    <property type="project" value="InterPro"/>
</dbReference>
<feature type="compositionally biased region" description="Basic residues" evidence="19">
    <location>
        <begin position="557"/>
        <end position="569"/>
    </location>
</feature>
<evidence type="ECO:0000256" key="16">
    <source>
        <dbReference type="ARBA" id="ARBA00045250"/>
    </source>
</evidence>
<dbReference type="InterPro" id="IPR002113">
    <property type="entry name" value="ADT_euk_type"/>
</dbReference>
<dbReference type="PROSITE" id="PS00183">
    <property type="entry name" value="UBC_1"/>
    <property type="match status" value="1"/>
</dbReference>
<feature type="compositionally biased region" description="Basic and acidic residues" evidence="19">
    <location>
        <begin position="829"/>
        <end position="843"/>
    </location>
</feature>
<dbReference type="PANTHER" id="PTHR45635:SF14">
    <property type="entry name" value="ADP_ATP TRANSLOCASE"/>
    <property type="match status" value="1"/>
</dbReference>
<dbReference type="Proteomes" id="UP000290572">
    <property type="component" value="Unassembled WGS sequence"/>
</dbReference>
<feature type="compositionally biased region" description="Polar residues" evidence="19">
    <location>
        <begin position="875"/>
        <end position="912"/>
    </location>
</feature>
<dbReference type="SUPFAM" id="SSF64268">
    <property type="entry name" value="PX domain"/>
    <property type="match status" value="1"/>
</dbReference>
<evidence type="ECO:0000313" key="22">
    <source>
        <dbReference type="EMBL" id="RXN07412.1"/>
    </source>
</evidence>
<evidence type="ECO:0000259" key="21">
    <source>
        <dbReference type="PROSITE" id="PS50127"/>
    </source>
</evidence>
<dbReference type="Gene3D" id="1.50.40.10">
    <property type="entry name" value="Mitochondrial carrier domain"/>
    <property type="match status" value="1"/>
</dbReference>
<evidence type="ECO:0000256" key="12">
    <source>
        <dbReference type="ARBA" id="ARBA00023128"/>
    </source>
</evidence>
<feature type="region of interest" description="Disordered" evidence="19">
    <location>
        <begin position="499"/>
        <end position="543"/>
    </location>
</feature>
<feature type="compositionally biased region" description="Basic and acidic residues" evidence="19">
    <location>
        <begin position="774"/>
        <end position="787"/>
    </location>
</feature>
<accession>A0A498LHT6</accession>
<feature type="region of interest" description="Disordered" evidence="19">
    <location>
        <begin position="829"/>
        <end position="859"/>
    </location>
</feature>
<dbReference type="InterPro" id="IPR018108">
    <property type="entry name" value="MCP_transmembrane"/>
</dbReference>
<keyword evidence="10" id="KW-0999">Mitochondrion inner membrane</keyword>
<dbReference type="InterPro" id="IPR002067">
    <property type="entry name" value="MCP"/>
</dbReference>
<evidence type="ECO:0000256" key="19">
    <source>
        <dbReference type="SAM" id="MobiDB-lite"/>
    </source>
</evidence>
<dbReference type="EMBL" id="QBIY01013347">
    <property type="protein sequence ID" value="RXN07412.1"/>
    <property type="molecule type" value="Genomic_DNA"/>
</dbReference>
<dbReference type="Pfam" id="PF02194">
    <property type="entry name" value="PXA"/>
    <property type="match status" value="1"/>
</dbReference>
<feature type="transmembrane region" description="Helical" evidence="20">
    <location>
        <begin position="211"/>
        <end position="231"/>
    </location>
</feature>
<evidence type="ECO:0000256" key="20">
    <source>
        <dbReference type="SAM" id="Phobius"/>
    </source>
</evidence>
<keyword evidence="7 17" id="KW-0812">Transmembrane</keyword>
<feature type="repeat" description="Solcar" evidence="17">
    <location>
        <begin position="212"/>
        <end position="297"/>
    </location>
</feature>
<dbReference type="PROSITE" id="PS50127">
    <property type="entry name" value="UBC_2"/>
    <property type="match status" value="1"/>
</dbReference>
<dbReference type="Pfam" id="PF00153">
    <property type="entry name" value="Mito_carr"/>
    <property type="match status" value="3"/>
</dbReference>
<dbReference type="PROSITE" id="PS50920">
    <property type="entry name" value="SOLCAR"/>
    <property type="match status" value="3"/>
</dbReference>
<evidence type="ECO:0000256" key="17">
    <source>
        <dbReference type="PROSITE-ProRule" id="PRU00282"/>
    </source>
</evidence>
<dbReference type="CDD" id="cd23790">
    <property type="entry name" value="UBCc_UBE2A_2B"/>
    <property type="match status" value="1"/>
</dbReference>
<feature type="region of interest" description="Disordered" evidence="19">
    <location>
        <begin position="554"/>
        <end position="573"/>
    </location>
</feature>
<comment type="function">
    <text evidence="16">ADP:ATP antiporter that mediates import of ADP into the mitochondrial matrix for ATP synthesis, and export of ATP out to fuel the cell. Cycles between the cytoplasmic-open state (c-state) and the matrix-open state (m-state): operates by the alternating access mechanism with a single substrate-binding site intermittently exposed to either the cytosolic (c-state) or matrix (m-state) side of the inner mitochondrial membrane.</text>
</comment>
<evidence type="ECO:0000313" key="23">
    <source>
        <dbReference type="Proteomes" id="UP000290572"/>
    </source>
</evidence>
<comment type="subcellular location">
    <subcellularLocation>
        <location evidence="1">Mitochondrion inner membrane</location>
        <topology evidence="1">Multi-pass membrane protein</topology>
    </subcellularLocation>
</comment>
<name>A0A498LHT6_LABRO</name>
<dbReference type="GO" id="GO:0005743">
    <property type="term" value="C:mitochondrial inner membrane"/>
    <property type="evidence" value="ECO:0007669"/>
    <property type="project" value="UniProtKB-SubCell"/>
</dbReference>
<reference evidence="22 23" key="1">
    <citation type="submission" date="2018-03" db="EMBL/GenBank/DDBJ databases">
        <title>Draft genome sequence of Rohu Carp (Labeo rohita).</title>
        <authorList>
            <person name="Das P."/>
            <person name="Kushwaha B."/>
            <person name="Joshi C.G."/>
            <person name="Kumar D."/>
            <person name="Nagpure N.S."/>
            <person name="Sahoo L."/>
            <person name="Das S.P."/>
            <person name="Bit A."/>
            <person name="Patnaik S."/>
            <person name="Meher P.K."/>
            <person name="Jayasankar P."/>
            <person name="Koringa P.G."/>
            <person name="Patel N.V."/>
            <person name="Hinsu A.T."/>
            <person name="Kumar R."/>
            <person name="Pandey M."/>
            <person name="Agarwal S."/>
            <person name="Srivastava S."/>
            <person name="Singh M."/>
            <person name="Iquebal M.A."/>
            <person name="Jaiswal S."/>
            <person name="Angadi U.B."/>
            <person name="Kumar N."/>
            <person name="Raza M."/>
            <person name="Shah T.M."/>
            <person name="Rai A."/>
            <person name="Jena J.K."/>
        </authorList>
    </citation>
    <scope>NUCLEOTIDE SEQUENCE [LARGE SCALE GENOMIC DNA]</scope>
    <source>
        <strain evidence="22">DASCIFA01</strain>
        <tissue evidence="22">Testis</tissue>
    </source>
</reference>
<evidence type="ECO:0000256" key="6">
    <source>
        <dbReference type="ARBA" id="ARBA00022679"/>
    </source>
</evidence>
<keyword evidence="11 20" id="KW-1133">Transmembrane helix</keyword>
<dbReference type="PRINTS" id="PR00927">
    <property type="entry name" value="ADPTRNSLCASE"/>
</dbReference>
<evidence type="ECO:0000256" key="8">
    <source>
        <dbReference type="ARBA" id="ARBA00022737"/>
    </source>
</evidence>
<dbReference type="GO" id="GO:0035091">
    <property type="term" value="F:phosphatidylinositol binding"/>
    <property type="evidence" value="ECO:0007669"/>
    <property type="project" value="InterPro"/>
</dbReference>
<evidence type="ECO:0000256" key="2">
    <source>
        <dbReference type="ARBA" id="ARBA00006375"/>
    </source>
</evidence>
<evidence type="ECO:0000256" key="11">
    <source>
        <dbReference type="ARBA" id="ARBA00022989"/>
    </source>
</evidence>
<dbReference type="InterPro" id="IPR023313">
    <property type="entry name" value="UBQ-conjugating_AS"/>
</dbReference>
<keyword evidence="5" id="KW-0050">Antiport</keyword>
<dbReference type="GO" id="GO:0016740">
    <property type="term" value="F:transferase activity"/>
    <property type="evidence" value="ECO:0007669"/>
    <property type="project" value="UniProtKB-KW"/>
</dbReference>
<sequence length="1107" mass="123831">MSETAISFAKDFLAGGIAAAISKTAVAPIERVKLLLQVQHASKQITADKQYKGIIDCVVRIPKEQGFLSFWRGNLANVIRYFPTQALNFAFKDKYKKVFLDGVDKRTQFWRYFAGNLASGGAAGATSLCFVYPLDFARTRLAADVGKAGAEREFTGLGNCLVKIFRSDGLRGLYQGFNVSVQGIIIYRAAYFGIYDTAKGMLPDPKNTHIVVSWMIAQTVTAVAGLASYPFDTVRRRMMMQSGRKGADIMYSGTIDCWRKIARDEGGKAFFKGAWSNVLRGMGGAFVLVLYDELKKVTRHSSVNRTVDHCCIVQVTWSCATFMVASWCQWSHLQRSSGIQAKAVESVANVFKCAYVHLVQPWYTVPELGDSQPLHRALLEEFNLVVEKVICKAKNFDLSVTSVGCIRIFTQHLHNAKQSDGSPAFSSRSEEMAVLRTFSQALVRNLFPEYLWEAKLYQCVLTEIVATKALDVLVTSLCNPDNLNQMVVLQLGRVTSKSSTENLLHSDREGTPSSMGSEEAEVLTDEAEDSRSEDTKEKKKAGSRIKERFSKFVDKVKSKKAKKKQHKKKKEQELLQKALASRRSAVIEDDDASSREGSMRSAFDSDCDSESDVYLTTCVQEDMMEFRLSYEMWRVGKWAVRVTNVQKENEELSFTVHLEERNNPENLNWDVKRTQSEILNFHSLWQDTSTLPSVSAIVEKTKKDLDDAGAEEVRSALEHFLQELVSDAQLCHTQPVFQFLCPIAQLLSDKEHEGGVWSFLNGLASFLTPGQDEDGSHNPRGDDKLDESGVSLHHSGPIIQPACIDMDEEPKGGAVEVPMATNARFTIGKPREETDTFRRKEPDMEVQNSDEQDVISDGQESLAESLDIFVNRSKLVSPSGHSNDISSSAVNHTEGIQSDSVEGCRNTQSVGKTNKKEKLAQKKSNGSQQLKVKEKTGQLKEEMTNQPQAQKKEPQNNWEQVEATKAVFELLKEITGNSVLVNIVDAILKPVQPLLKNPEGTPFEDGTFKLTIEFTEEYPNKPPTVRFVSKMFHPNVYADGSICLDILQNRWSPTYDVSSILTSIQSLLDEPNPNSPANSQAAQLYQENKREYEKRVSAIVEQSWRDC</sequence>
<dbReference type="Gene3D" id="3.30.1520.10">
    <property type="entry name" value="Phox-like domain"/>
    <property type="match status" value="1"/>
</dbReference>
<feature type="domain" description="UBC core" evidence="21">
    <location>
        <begin position="958"/>
        <end position="1105"/>
    </location>
</feature>
<evidence type="ECO:0000256" key="18">
    <source>
        <dbReference type="PROSITE-ProRule" id="PRU10133"/>
    </source>
</evidence>
<organism evidence="22 23">
    <name type="scientific">Labeo rohita</name>
    <name type="common">Indian major carp</name>
    <name type="synonym">Cyprinus rohita</name>
    <dbReference type="NCBI Taxonomy" id="84645"/>
    <lineage>
        <taxon>Eukaryota</taxon>
        <taxon>Metazoa</taxon>
        <taxon>Chordata</taxon>
        <taxon>Craniata</taxon>
        <taxon>Vertebrata</taxon>
        <taxon>Euteleostomi</taxon>
        <taxon>Actinopterygii</taxon>
        <taxon>Neopterygii</taxon>
        <taxon>Teleostei</taxon>
        <taxon>Ostariophysi</taxon>
        <taxon>Cypriniformes</taxon>
        <taxon>Cyprinidae</taxon>
        <taxon>Labeoninae</taxon>
        <taxon>Labeonini</taxon>
        <taxon>Labeo</taxon>
    </lineage>
</organism>
<feature type="repeat" description="Solcar" evidence="17">
    <location>
        <begin position="111"/>
        <end position="201"/>
    </location>
</feature>
<evidence type="ECO:0000256" key="9">
    <source>
        <dbReference type="ARBA" id="ARBA00022786"/>
    </source>
</evidence>
<evidence type="ECO:0000256" key="1">
    <source>
        <dbReference type="ARBA" id="ARBA00004448"/>
    </source>
</evidence>
<dbReference type="FunFam" id="1.50.40.10:FF:000002">
    <property type="entry name" value="Putative ADP/ATP translocase 2-like"/>
    <property type="match status" value="1"/>
</dbReference>
<keyword evidence="23" id="KW-1185">Reference proteome</keyword>
<keyword evidence="6" id="KW-0808">Transferase</keyword>